<dbReference type="RefSeq" id="WP_382830290.1">
    <property type="nucleotide sequence ID" value="NZ_JBHXLY010000037.1"/>
</dbReference>
<dbReference type="Pfam" id="PF00293">
    <property type="entry name" value="NUDIX"/>
    <property type="match status" value="1"/>
</dbReference>
<feature type="compositionally biased region" description="Basic and acidic residues" evidence="1">
    <location>
        <begin position="8"/>
        <end position="26"/>
    </location>
</feature>
<dbReference type="Proteomes" id="UP001598251">
    <property type="component" value="Unassembled WGS sequence"/>
</dbReference>
<keyword evidence="4" id="KW-1185">Reference proteome</keyword>
<gene>
    <name evidence="3" type="ORF">ACFWSS_30335</name>
</gene>
<reference evidence="3 4" key="1">
    <citation type="submission" date="2024-09" db="EMBL/GenBank/DDBJ databases">
        <title>The Natural Products Discovery Center: Release of the First 8490 Sequenced Strains for Exploring Actinobacteria Biosynthetic Diversity.</title>
        <authorList>
            <person name="Kalkreuter E."/>
            <person name="Kautsar S.A."/>
            <person name="Yang D."/>
            <person name="Bader C.D."/>
            <person name="Teijaro C.N."/>
            <person name="Fluegel L."/>
            <person name="Davis C.M."/>
            <person name="Simpson J.R."/>
            <person name="Lauterbach L."/>
            <person name="Steele A.D."/>
            <person name="Gui C."/>
            <person name="Meng S."/>
            <person name="Li G."/>
            <person name="Viehrig K."/>
            <person name="Ye F."/>
            <person name="Su P."/>
            <person name="Kiefer A.F."/>
            <person name="Nichols A."/>
            <person name="Cepeda A.J."/>
            <person name="Yan W."/>
            <person name="Fan B."/>
            <person name="Jiang Y."/>
            <person name="Adhikari A."/>
            <person name="Zheng C.-J."/>
            <person name="Schuster L."/>
            <person name="Cowan T.M."/>
            <person name="Smanski M.J."/>
            <person name="Chevrette M.G."/>
            <person name="De Carvalho L.P.S."/>
            <person name="Shen B."/>
        </authorList>
    </citation>
    <scope>NUCLEOTIDE SEQUENCE [LARGE SCALE GENOMIC DNA]</scope>
    <source>
        <strain evidence="3 4">NPDC058546</strain>
    </source>
</reference>
<dbReference type="InterPro" id="IPR015797">
    <property type="entry name" value="NUDIX_hydrolase-like_dom_sf"/>
</dbReference>
<evidence type="ECO:0000313" key="3">
    <source>
        <dbReference type="EMBL" id="MFD4217175.1"/>
    </source>
</evidence>
<feature type="domain" description="Nudix hydrolase" evidence="2">
    <location>
        <begin position="2"/>
        <end position="39"/>
    </location>
</feature>
<protein>
    <submittedName>
        <fullName evidence="3">NUDIX domain-containing protein</fullName>
    </submittedName>
</protein>
<comment type="caution">
    <text evidence="3">The sequence shown here is derived from an EMBL/GenBank/DDBJ whole genome shotgun (WGS) entry which is preliminary data.</text>
</comment>
<evidence type="ECO:0000256" key="1">
    <source>
        <dbReference type="SAM" id="MobiDB-lite"/>
    </source>
</evidence>
<dbReference type="EMBL" id="JBHXOF010000027">
    <property type="protein sequence ID" value="MFD4217175.1"/>
    <property type="molecule type" value="Genomic_DNA"/>
</dbReference>
<evidence type="ECO:0000259" key="2">
    <source>
        <dbReference type="Pfam" id="PF00293"/>
    </source>
</evidence>
<accession>A0ABW6ESW7</accession>
<sequence>MLPGGTVEKTDVTPEATLHREAAEEARLPLTEVRPFARMLATPAQAAALRGWGPPGERQAQLAAETARERWGLPAARAAAVEEIPTEGVRLS</sequence>
<dbReference type="InterPro" id="IPR000086">
    <property type="entry name" value="NUDIX_hydrolase_dom"/>
</dbReference>
<dbReference type="SUPFAM" id="SSF55811">
    <property type="entry name" value="Nudix"/>
    <property type="match status" value="1"/>
</dbReference>
<dbReference type="Gene3D" id="3.90.79.10">
    <property type="entry name" value="Nucleoside Triphosphate Pyrophosphohydrolase"/>
    <property type="match status" value="1"/>
</dbReference>
<evidence type="ECO:0000313" key="4">
    <source>
        <dbReference type="Proteomes" id="UP001598251"/>
    </source>
</evidence>
<organism evidence="3 4">
    <name type="scientific">Streptomyces sindenensis</name>
    <dbReference type="NCBI Taxonomy" id="67363"/>
    <lineage>
        <taxon>Bacteria</taxon>
        <taxon>Bacillati</taxon>
        <taxon>Actinomycetota</taxon>
        <taxon>Actinomycetes</taxon>
        <taxon>Kitasatosporales</taxon>
        <taxon>Streptomycetaceae</taxon>
        <taxon>Streptomyces</taxon>
    </lineage>
</organism>
<feature type="region of interest" description="Disordered" evidence="1">
    <location>
        <begin position="1"/>
        <end position="26"/>
    </location>
</feature>
<name>A0ABW6ESW7_9ACTN</name>
<proteinExistence type="predicted"/>